<evidence type="ECO:0008006" key="4">
    <source>
        <dbReference type="Google" id="ProtNLM"/>
    </source>
</evidence>
<evidence type="ECO:0000256" key="1">
    <source>
        <dbReference type="SAM" id="MobiDB-lite"/>
    </source>
</evidence>
<proteinExistence type="predicted"/>
<evidence type="ECO:0000313" key="3">
    <source>
        <dbReference type="Proteomes" id="UP000306808"/>
    </source>
</evidence>
<dbReference type="Proteomes" id="UP000306808">
    <property type="component" value="Unassembled WGS sequence"/>
</dbReference>
<name>A0A4U0NHW4_9SPHI</name>
<sequence>MTSEIIGPLTPKSLAQNHRNRQMGTREYLLEKAKKQGLEKGKLEERAKAKAEKLKSALDFKKMGIPLADIAKGLGLSIEEIDSLV</sequence>
<protein>
    <recommendedName>
        <fullName evidence="4">Rpn family recombination-promoting nuclease/putative transposase</fullName>
    </recommendedName>
</protein>
<evidence type="ECO:0000313" key="2">
    <source>
        <dbReference type="EMBL" id="TJZ53817.1"/>
    </source>
</evidence>
<dbReference type="AlphaFoldDB" id="A0A4U0NHW4"/>
<organism evidence="2 3">
    <name type="scientific">Sphingobacterium olei</name>
    <dbReference type="NCBI Taxonomy" id="2571155"/>
    <lineage>
        <taxon>Bacteria</taxon>
        <taxon>Pseudomonadati</taxon>
        <taxon>Bacteroidota</taxon>
        <taxon>Sphingobacteriia</taxon>
        <taxon>Sphingobacteriales</taxon>
        <taxon>Sphingobacteriaceae</taxon>
        <taxon>Sphingobacterium</taxon>
    </lineage>
</organism>
<accession>A0A4U0NHW4</accession>
<dbReference type="RefSeq" id="WP_136902607.1">
    <property type="nucleotide sequence ID" value="NZ_SUME01000007.1"/>
</dbReference>
<reference evidence="2 3" key="1">
    <citation type="submission" date="2019-04" db="EMBL/GenBank/DDBJ databases">
        <title>Sphingobacterium olei sp. nov., isolated from oil-contaminated soil.</title>
        <authorList>
            <person name="Liu B."/>
        </authorList>
    </citation>
    <scope>NUCLEOTIDE SEQUENCE [LARGE SCALE GENOMIC DNA]</scope>
    <source>
        <strain evidence="2 3">HAL-9</strain>
    </source>
</reference>
<feature type="region of interest" description="Disordered" evidence="1">
    <location>
        <begin position="1"/>
        <end position="20"/>
    </location>
</feature>
<comment type="caution">
    <text evidence="2">The sequence shown here is derived from an EMBL/GenBank/DDBJ whole genome shotgun (WGS) entry which is preliminary data.</text>
</comment>
<dbReference type="EMBL" id="SUME01000007">
    <property type="protein sequence ID" value="TJZ53817.1"/>
    <property type="molecule type" value="Genomic_DNA"/>
</dbReference>
<gene>
    <name evidence="2" type="ORF">FAZ15_17525</name>
</gene>
<keyword evidence="3" id="KW-1185">Reference proteome</keyword>